<dbReference type="AlphaFoldDB" id="A0AAW0WXL8"/>
<dbReference type="Proteomes" id="UP001445076">
    <property type="component" value="Unassembled WGS sequence"/>
</dbReference>
<proteinExistence type="predicted"/>
<reference evidence="2 3" key="1">
    <citation type="journal article" date="2024" name="BMC Genomics">
        <title>Genome assembly of redclaw crayfish (Cherax quadricarinatus) provides insights into its immune adaptation and hypoxia tolerance.</title>
        <authorList>
            <person name="Liu Z."/>
            <person name="Zheng J."/>
            <person name="Li H."/>
            <person name="Fang K."/>
            <person name="Wang S."/>
            <person name="He J."/>
            <person name="Zhou D."/>
            <person name="Weng S."/>
            <person name="Chi M."/>
            <person name="Gu Z."/>
            <person name="He J."/>
            <person name="Li F."/>
            <person name="Wang M."/>
        </authorList>
    </citation>
    <scope>NUCLEOTIDE SEQUENCE [LARGE SCALE GENOMIC DNA]</scope>
    <source>
        <strain evidence="2">ZL_2023a</strain>
    </source>
</reference>
<protein>
    <recommendedName>
        <fullName evidence="4">Mitochondrial ribosomal protein S34</fullName>
    </recommendedName>
</protein>
<evidence type="ECO:0000313" key="3">
    <source>
        <dbReference type="Proteomes" id="UP001445076"/>
    </source>
</evidence>
<dbReference type="GO" id="GO:0005739">
    <property type="term" value="C:mitochondrion"/>
    <property type="evidence" value="ECO:0007669"/>
    <property type="project" value="InterPro"/>
</dbReference>
<evidence type="ECO:0000256" key="1">
    <source>
        <dbReference type="SAM" id="MobiDB-lite"/>
    </source>
</evidence>
<dbReference type="GO" id="GO:0003735">
    <property type="term" value="F:structural constituent of ribosome"/>
    <property type="evidence" value="ECO:0007669"/>
    <property type="project" value="InterPro"/>
</dbReference>
<dbReference type="EMBL" id="JARKIK010000058">
    <property type="protein sequence ID" value="KAK8732190.1"/>
    <property type="molecule type" value="Genomic_DNA"/>
</dbReference>
<accession>A0AAW0WXL8</accession>
<dbReference type="Pfam" id="PF16053">
    <property type="entry name" value="MRP-S34"/>
    <property type="match status" value="1"/>
</dbReference>
<dbReference type="PANTHER" id="PTHR28589:SF1">
    <property type="entry name" value="SMALL RIBOSOMAL SUBUNIT PROTEIN MS34"/>
    <property type="match status" value="1"/>
</dbReference>
<dbReference type="PANTHER" id="PTHR28589">
    <property type="entry name" value="28S RIBOSOMAL PROTEIN S34, MITOCHONDRIAL"/>
    <property type="match status" value="1"/>
</dbReference>
<evidence type="ECO:0000313" key="2">
    <source>
        <dbReference type="EMBL" id="KAK8732190.1"/>
    </source>
</evidence>
<dbReference type="InterPro" id="IPR032053">
    <property type="entry name" value="Ribosomal_mS34"/>
</dbReference>
<comment type="caution">
    <text evidence="2">The sequence shown here is derived from an EMBL/GenBank/DDBJ whole genome shotgun (WGS) entry which is preliminary data.</text>
</comment>
<feature type="region of interest" description="Disordered" evidence="1">
    <location>
        <begin position="159"/>
        <end position="179"/>
    </location>
</feature>
<sequence>MPYKLVGRTHTFYGRRLWEIVGLLKDFGVGRMVVRSRFERYPEPTFYRIVSAQPEMDNGDPHKDEDNMRGKILVERVFRGKNCGVANISKAAYKTDFRLIHKHEEAKYLEAYQRCVNTSRERKIFPRTMEMPPLLKFVAKREGHASDVLQIKMANKNNNSRVAEEGEEPNVEVSIGLTTPHSPQLYEGVF</sequence>
<gene>
    <name evidence="2" type="ORF">OTU49_007229</name>
</gene>
<keyword evidence="3" id="KW-1185">Reference proteome</keyword>
<evidence type="ECO:0008006" key="4">
    <source>
        <dbReference type="Google" id="ProtNLM"/>
    </source>
</evidence>
<organism evidence="2 3">
    <name type="scientific">Cherax quadricarinatus</name>
    <name type="common">Australian red claw crayfish</name>
    <dbReference type="NCBI Taxonomy" id="27406"/>
    <lineage>
        <taxon>Eukaryota</taxon>
        <taxon>Metazoa</taxon>
        <taxon>Ecdysozoa</taxon>
        <taxon>Arthropoda</taxon>
        <taxon>Crustacea</taxon>
        <taxon>Multicrustacea</taxon>
        <taxon>Malacostraca</taxon>
        <taxon>Eumalacostraca</taxon>
        <taxon>Eucarida</taxon>
        <taxon>Decapoda</taxon>
        <taxon>Pleocyemata</taxon>
        <taxon>Astacidea</taxon>
        <taxon>Parastacoidea</taxon>
        <taxon>Parastacidae</taxon>
        <taxon>Cherax</taxon>
    </lineage>
</organism>
<name>A0AAW0WXL8_CHEQU</name>